<proteinExistence type="inferred from homology"/>
<dbReference type="EMBL" id="NEVM01000001">
    <property type="protein sequence ID" value="OZI37501.1"/>
    <property type="molecule type" value="Genomic_DNA"/>
</dbReference>
<comment type="catalytic activity">
    <reaction evidence="1 8">
        <text>a beta-lactam + H2O = a substituted beta-amino acid</text>
        <dbReference type="Rhea" id="RHEA:20401"/>
        <dbReference type="ChEBI" id="CHEBI:15377"/>
        <dbReference type="ChEBI" id="CHEBI:35627"/>
        <dbReference type="ChEBI" id="CHEBI:140347"/>
        <dbReference type="EC" id="3.5.2.6"/>
    </reaction>
</comment>
<dbReference type="EC" id="3.5.2.6" evidence="3 8"/>
<dbReference type="InterPro" id="IPR050515">
    <property type="entry name" value="Beta-lactam/transpept"/>
</dbReference>
<feature type="chain" id="PRO_5012447182" description="Beta-lactamase" evidence="9">
    <location>
        <begin position="24"/>
        <end position="278"/>
    </location>
</feature>
<dbReference type="GO" id="GO:0008658">
    <property type="term" value="F:penicillin binding"/>
    <property type="evidence" value="ECO:0007669"/>
    <property type="project" value="InterPro"/>
</dbReference>
<gene>
    <name evidence="11" type="ORF">CAL29_03590</name>
</gene>
<dbReference type="Proteomes" id="UP000216020">
    <property type="component" value="Unassembled WGS sequence"/>
</dbReference>
<name>A0A261SKD4_9BORD</name>
<evidence type="ECO:0000256" key="6">
    <source>
        <dbReference type="ARBA" id="ARBA00023251"/>
    </source>
</evidence>
<dbReference type="SUPFAM" id="SSF56601">
    <property type="entry name" value="beta-lactamase/transpeptidase-like"/>
    <property type="match status" value="1"/>
</dbReference>
<feature type="modified residue" description="N6-carboxylysine" evidence="7">
    <location>
        <position position="61"/>
    </location>
</feature>
<dbReference type="InterPro" id="IPR012338">
    <property type="entry name" value="Beta-lactam/transpept-like"/>
</dbReference>
<keyword evidence="5 8" id="KW-0378">Hydrolase</keyword>
<protein>
    <recommendedName>
        <fullName evidence="3 8">Beta-lactamase</fullName>
        <ecNumber evidence="3 8">3.5.2.6</ecNumber>
    </recommendedName>
</protein>
<evidence type="ECO:0000256" key="7">
    <source>
        <dbReference type="PIRSR" id="PIRSR602137-50"/>
    </source>
</evidence>
<evidence type="ECO:0000256" key="1">
    <source>
        <dbReference type="ARBA" id="ARBA00001526"/>
    </source>
</evidence>
<evidence type="ECO:0000256" key="2">
    <source>
        <dbReference type="ARBA" id="ARBA00007898"/>
    </source>
</evidence>
<comment type="caution">
    <text evidence="11">The sequence shown here is derived from an EMBL/GenBank/DDBJ whole genome shotgun (WGS) entry which is preliminary data.</text>
</comment>
<evidence type="ECO:0000256" key="5">
    <source>
        <dbReference type="ARBA" id="ARBA00022801"/>
    </source>
</evidence>
<comment type="similarity">
    <text evidence="2 8">Belongs to the class-D beta-lactamase family.</text>
</comment>
<dbReference type="GO" id="GO:0046677">
    <property type="term" value="P:response to antibiotic"/>
    <property type="evidence" value="ECO:0007669"/>
    <property type="project" value="UniProtKB-UniRule"/>
</dbReference>
<accession>A0A261SKD4</accession>
<sequence length="278" mass="30433">MKSCFTRRAAAFLALSAAFVAVAAPVQARTICTLAADAADGRVLVEQGACGDRYTPASTFKIAISLMGFDAGILKDENTPVWNFQPGYPDWGGEEWHKPATPARWIKYSIVWYSQQVAERLGQARFQEYTSKFHFGNEDVSGEPGKHNGLQGAWIISSLRVSPREQVDFMRKIVNRRLPVSAHAYDMTARILDLGPIADGWRLYGKTGTGSPGSDGHYDPSRAYGWFVGWMEKDGRKVVFARLIQDEKAMTPSAGMRARGSLAEALPGLVAAADGRGK</sequence>
<dbReference type="InterPro" id="IPR001460">
    <property type="entry name" value="PCN-bd_Tpept"/>
</dbReference>
<dbReference type="Gene3D" id="3.40.710.10">
    <property type="entry name" value="DD-peptidase/beta-lactamase superfamily"/>
    <property type="match status" value="1"/>
</dbReference>
<feature type="domain" description="Penicillin-binding protein transpeptidase" evidence="10">
    <location>
        <begin position="46"/>
        <end position="260"/>
    </location>
</feature>
<dbReference type="GO" id="GO:0017001">
    <property type="term" value="P:antibiotic catabolic process"/>
    <property type="evidence" value="ECO:0007669"/>
    <property type="project" value="InterPro"/>
</dbReference>
<dbReference type="Pfam" id="PF00905">
    <property type="entry name" value="Transpeptidase"/>
    <property type="match status" value="1"/>
</dbReference>
<dbReference type="PANTHER" id="PTHR30627:SF6">
    <property type="entry name" value="BETA-LACTAMASE YBXI-RELATED"/>
    <property type="match status" value="1"/>
</dbReference>
<evidence type="ECO:0000256" key="3">
    <source>
        <dbReference type="ARBA" id="ARBA00012865"/>
    </source>
</evidence>
<keyword evidence="12" id="KW-1185">Reference proteome</keyword>
<dbReference type="PROSITE" id="PS00337">
    <property type="entry name" value="BETA_LACTAMASE_D"/>
    <property type="match status" value="1"/>
</dbReference>
<evidence type="ECO:0000256" key="8">
    <source>
        <dbReference type="RuleBase" id="RU361140"/>
    </source>
</evidence>
<dbReference type="NCBIfam" id="NF000270">
    <property type="entry name" value="bla_class_D_alt"/>
    <property type="match status" value="1"/>
</dbReference>
<evidence type="ECO:0000313" key="11">
    <source>
        <dbReference type="EMBL" id="OZI37501.1"/>
    </source>
</evidence>
<organism evidence="11 12">
    <name type="scientific">Bordetella genomosp. 10</name>
    <dbReference type="NCBI Taxonomy" id="1416804"/>
    <lineage>
        <taxon>Bacteria</taxon>
        <taxon>Pseudomonadati</taxon>
        <taxon>Pseudomonadota</taxon>
        <taxon>Betaproteobacteria</taxon>
        <taxon>Burkholderiales</taxon>
        <taxon>Alcaligenaceae</taxon>
        <taxon>Bordetella</taxon>
    </lineage>
</organism>
<reference evidence="12" key="1">
    <citation type="submission" date="2017-05" db="EMBL/GenBank/DDBJ databases">
        <title>Complete and WGS of Bordetella genogroups.</title>
        <authorList>
            <person name="Spilker T."/>
            <person name="Lipuma J."/>
        </authorList>
    </citation>
    <scope>NUCLEOTIDE SEQUENCE [LARGE SCALE GENOMIC DNA]</scope>
    <source>
        <strain evidence="12">AU16122</strain>
    </source>
</reference>
<dbReference type="RefSeq" id="WP_094851607.1">
    <property type="nucleotide sequence ID" value="NZ_NEVM01000001.1"/>
</dbReference>
<feature type="signal peptide" evidence="9">
    <location>
        <begin position="1"/>
        <end position="23"/>
    </location>
</feature>
<dbReference type="GO" id="GO:0008800">
    <property type="term" value="F:beta-lactamase activity"/>
    <property type="evidence" value="ECO:0007669"/>
    <property type="project" value="UniProtKB-UniRule"/>
</dbReference>
<dbReference type="GO" id="GO:0071555">
    <property type="term" value="P:cell wall organization"/>
    <property type="evidence" value="ECO:0007669"/>
    <property type="project" value="TreeGrafter"/>
</dbReference>
<evidence type="ECO:0000256" key="4">
    <source>
        <dbReference type="ARBA" id="ARBA00022729"/>
    </source>
</evidence>
<evidence type="ECO:0000313" key="12">
    <source>
        <dbReference type="Proteomes" id="UP000216020"/>
    </source>
</evidence>
<dbReference type="PANTHER" id="PTHR30627">
    <property type="entry name" value="PEPTIDOGLYCAN D,D-TRANSPEPTIDASE"/>
    <property type="match status" value="1"/>
</dbReference>
<dbReference type="GO" id="GO:0005886">
    <property type="term" value="C:plasma membrane"/>
    <property type="evidence" value="ECO:0007669"/>
    <property type="project" value="TreeGrafter"/>
</dbReference>
<keyword evidence="6 8" id="KW-0046">Antibiotic resistance</keyword>
<dbReference type="AlphaFoldDB" id="A0A261SKD4"/>
<evidence type="ECO:0000256" key="9">
    <source>
        <dbReference type="SAM" id="SignalP"/>
    </source>
</evidence>
<dbReference type="InterPro" id="IPR002137">
    <property type="entry name" value="Beta-lactam_class-D_AS"/>
</dbReference>
<evidence type="ECO:0000259" key="10">
    <source>
        <dbReference type="Pfam" id="PF00905"/>
    </source>
</evidence>
<feature type="active site" description="Acyl-ester intermediate" evidence="7">
    <location>
        <position position="58"/>
    </location>
</feature>
<dbReference type="OrthoDB" id="9762883at2"/>
<keyword evidence="4 9" id="KW-0732">Signal</keyword>